<dbReference type="InterPro" id="IPR036291">
    <property type="entry name" value="NAD(P)-bd_dom_sf"/>
</dbReference>
<gene>
    <name evidence="1" type="ORF">LPJ61_006907</name>
</gene>
<dbReference type="AlphaFoldDB" id="A0A9W7XT71"/>
<dbReference type="OrthoDB" id="16464at2759"/>
<dbReference type="Proteomes" id="UP001143981">
    <property type="component" value="Unassembled WGS sequence"/>
</dbReference>
<dbReference type="EMBL" id="JANBOI010003974">
    <property type="protein sequence ID" value="KAJ1718052.1"/>
    <property type="molecule type" value="Genomic_DNA"/>
</dbReference>
<dbReference type="SUPFAM" id="SSF51735">
    <property type="entry name" value="NAD(P)-binding Rossmann-fold domains"/>
    <property type="match status" value="1"/>
</dbReference>
<protein>
    <recommendedName>
        <fullName evidence="3">NAD-dependent epimerase/dehydratase domain-containing protein</fullName>
    </recommendedName>
</protein>
<sequence length="178" mass="19679">MVSALLSREAGEHMPVLWDKSLRVNTVHVTDVARAAIRAADHSRTTKLPVAVFNLSDPGDTTNAALAQAVAQLFAISPSFQSPAINFIAKRLKTEELTEEVNESLLGPWMELLTRHNIANSPLSPYLDREHPYCRLEHCPLSVDGSRIENTPGLDFNYSHPAVSADALRPIIEEFQQV</sequence>
<name>A0A9W7XT71_9FUNG</name>
<accession>A0A9W7XT71</accession>
<organism evidence="1 2">
    <name type="scientific">Coemansia biformis</name>
    <dbReference type="NCBI Taxonomy" id="1286918"/>
    <lineage>
        <taxon>Eukaryota</taxon>
        <taxon>Fungi</taxon>
        <taxon>Fungi incertae sedis</taxon>
        <taxon>Zoopagomycota</taxon>
        <taxon>Kickxellomycotina</taxon>
        <taxon>Kickxellomycetes</taxon>
        <taxon>Kickxellales</taxon>
        <taxon>Kickxellaceae</taxon>
        <taxon>Coemansia</taxon>
    </lineage>
</organism>
<comment type="caution">
    <text evidence="1">The sequence shown here is derived from an EMBL/GenBank/DDBJ whole genome shotgun (WGS) entry which is preliminary data.</text>
</comment>
<evidence type="ECO:0000313" key="1">
    <source>
        <dbReference type="EMBL" id="KAJ1718052.1"/>
    </source>
</evidence>
<feature type="non-terminal residue" evidence="1">
    <location>
        <position position="178"/>
    </location>
</feature>
<evidence type="ECO:0008006" key="3">
    <source>
        <dbReference type="Google" id="ProtNLM"/>
    </source>
</evidence>
<reference evidence="1" key="1">
    <citation type="submission" date="2022-07" db="EMBL/GenBank/DDBJ databases">
        <title>Phylogenomic reconstructions and comparative analyses of Kickxellomycotina fungi.</title>
        <authorList>
            <person name="Reynolds N.K."/>
            <person name="Stajich J.E."/>
            <person name="Barry K."/>
            <person name="Grigoriev I.V."/>
            <person name="Crous P."/>
            <person name="Smith M.E."/>
        </authorList>
    </citation>
    <scope>NUCLEOTIDE SEQUENCE</scope>
    <source>
        <strain evidence="1">BCRC 34381</strain>
    </source>
</reference>
<dbReference type="Gene3D" id="3.40.50.720">
    <property type="entry name" value="NAD(P)-binding Rossmann-like Domain"/>
    <property type="match status" value="1"/>
</dbReference>
<proteinExistence type="predicted"/>
<keyword evidence="2" id="KW-1185">Reference proteome</keyword>
<evidence type="ECO:0000313" key="2">
    <source>
        <dbReference type="Proteomes" id="UP001143981"/>
    </source>
</evidence>